<dbReference type="SUPFAM" id="SSF56281">
    <property type="entry name" value="Metallo-hydrolase/oxidoreductase"/>
    <property type="match status" value="1"/>
</dbReference>
<dbReference type="EMBL" id="JBHRYJ010000005">
    <property type="protein sequence ID" value="MFC3677643.1"/>
    <property type="molecule type" value="Genomic_DNA"/>
</dbReference>
<keyword evidence="3" id="KW-1185">Reference proteome</keyword>
<accession>A0ABV7VJG9</accession>
<gene>
    <name evidence="2" type="ORF">ACFOOQ_18975</name>
</gene>
<comment type="caution">
    <text evidence="2">The sequence shown here is derived from an EMBL/GenBank/DDBJ whole genome shotgun (WGS) entry which is preliminary data.</text>
</comment>
<name>A0ABV7VJG9_9PROT</name>
<dbReference type="SMART" id="SM00849">
    <property type="entry name" value="Lactamase_B"/>
    <property type="match status" value="1"/>
</dbReference>
<dbReference type="Gene3D" id="3.60.15.10">
    <property type="entry name" value="Ribonuclease Z/Hydroxyacylglutathione hydrolase-like"/>
    <property type="match status" value="1"/>
</dbReference>
<dbReference type="PANTHER" id="PTHR42663">
    <property type="entry name" value="HYDROLASE C777.06C-RELATED-RELATED"/>
    <property type="match status" value="1"/>
</dbReference>
<organism evidence="2 3">
    <name type="scientific">Ferrovibrio xuzhouensis</name>
    <dbReference type="NCBI Taxonomy" id="1576914"/>
    <lineage>
        <taxon>Bacteria</taxon>
        <taxon>Pseudomonadati</taxon>
        <taxon>Pseudomonadota</taxon>
        <taxon>Alphaproteobacteria</taxon>
        <taxon>Rhodospirillales</taxon>
        <taxon>Rhodospirillaceae</taxon>
        <taxon>Ferrovibrio</taxon>
    </lineage>
</organism>
<feature type="domain" description="Metallo-beta-lactamase" evidence="1">
    <location>
        <begin position="27"/>
        <end position="217"/>
    </location>
</feature>
<dbReference type="PANTHER" id="PTHR42663:SF4">
    <property type="entry name" value="SLL1036 PROTEIN"/>
    <property type="match status" value="1"/>
</dbReference>
<protein>
    <submittedName>
        <fullName evidence="2">MBL fold metallo-hydrolase</fullName>
    </submittedName>
</protein>
<evidence type="ECO:0000259" key="1">
    <source>
        <dbReference type="SMART" id="SM00849"/>
    </source>
</evidence>
<dbReference type="RefSeq" id="WP_379729214.1">
    <property type="nucleotide sequence ID" value="NZ_JBHRYJ010000005.1"/>
</dbReference>
<dbReference type="InterPro" id="IPR001279">
    <property type="entry name" value="Metallo-B-lactamas"/>
</dbReference>
<evidence type="ECO:0000313" key="3">
    <source>
        <dbReference type="Proteomes" id="UP001595711"/>
    </source>
</evidence>
<evidence type="ECO:0000313" key="2">
    <source>
        <dbReference type="EMBL" id="MFC3677643.1"/>
    </source>
</evidence>
<dbReference type="Pfam" id="PF12706">
    <property type="entry name" value="Lactamase_B_2"/>
    <property type="match status" value="1"/>
</dbReference>
<proteinExistence type="predicted"/>
<reference evidence="3" key="1">
    <citation type="journal article" date="2019" name="Int. J. Syst. Evol. Microbiol.">
        <title>The Global Catalogue of Microorganisms (GCM) 10K type strain sequencing project: providing services to taxonomists for standard genome sequencing and annotation.</title>
        <authorList>
            <consortium name="The Broad Institute Genomics Platform"/>
            <consortium name="The Broad Institute Genome Sequencing Center for Infectious Disease"/>
            <person name="Wu L."/>
            <person name="Ma J."/>
        </authorList>
    </citation>
    <scope>NUCLEOTIDE SEQUENCE [LARGE SCALE GENOMIC DNA]</scope>
    <source>
        <strain evidence="3">KCTC 42182</strain>
    </source>
</reference>
<dbReference type="CDD" id="cd07715">
    <property type="entry name" value="TaR3-like_MBL-fold"/>
    <property type="match status" value="1"/>
</dbReference>
<dbReference type="Proteomes" id="UP001595711">
    <property type="component" value="Unassembled WGS sequence"/>
</dbReference>
<sequence length="275" mass="30449">MSFKVKFWGVRGSIATPSARHIGFGGNTSCVEVKAGSETIIFDAGTGIRNLGHWLLKRGVRQGSLLLSHTHWDHINGFPFFSPAFKPDRHFLIHAGHLIDKGGIGNVLASQMAQPFFPVPLEKMGARIESVDFRAGDSFSLGNGSIRVRTTPLNHPDGATAYRLDFGGKSLCYVTDTEHVPGKPDQNILGLIEGADLVIYDSTYTDAEYEKHVGWGHSTWQEGVRLCRMANVKTLAIFHHDPDHEDLFMEALEAEARQLWSGTLVARENMRINLL</sequence>
<dbReference type="InterPro" id="IPR036866">
    <property type="entry name" value="RibonucZ/Hydroxyglut_hydro"/>
</dbReference>